<reference evidence="2 3" key="1">
    <citation type="submission" date="2020-08" db="EMBL/GenBank/DDBJ databases">
        <title>Genomic Encyclopedia of Type Strains, Phase IV (KMG-IV): sequencing the most valuable type-strain genomes for metagenomic binning, comparative biology and taxonomic classification.</title>
        <authorList>
            <person name="Goeker M."/>
        </authorList>
    </citation>
    <scope>NUCLEOTIDE SEQUENCE [LARGE SCALE GENOMIC DNA]</scope>
    <source>
        <strain evidence="2 3">DSM 26385</strain>
    </source>
</reference>
<protein>
    <submittedName>
        <fullName evidence="2">Glycerophosphoryl diester phosphodiesterase</fullName>
    </submittedName>
</protein>
<dbReference type="InterPro" id="IPR017946">
    <property type="entry name" value="PLC-like_Pdiesterase_TIM-brl"/>
</dbReference>
<evidence type="ECO:0000313" key="3">
    <source>
        <dbReference type="Proteomes" id="UP000584824"/>
    </source>
</evidence>
<proteinExistence type="predicted"/>
<dbReference type="Gene3D" id="3.20.20.190">
    <property type="entry name" value="Phosphatidylinositol (PI) phosphodiesterase"/>
    <property type="match status" value="1"/>
</dbReference>
<dbReference type="AlphaFoldDB" id="A0A7W6P115"/>
<dbReference type="CDD" id="cd08585">
    <property type="entry name" value="GDPD_like_3"/>
    <property type="match status" value="1"/>
</dbReference>
<dbReference type="PROSITE" id="PS51704">
    <property type="entry name" value="GP_PDE"/>
    <property type="match status" value="1"/>
</dbReference>
<dbReference type="GO" id="GO:0006629">
    <property type="term" value="P:lipid metabolic process"/>
    <property type="evidence" value="ECO:0007669"/>
    <property type="project" value="InterPro"/>
</dbReference>
<gene>
    <name evidence="2" type="ORF">GGQ66_000829</name>
</gene>
<dbReference type="SUPFAM" id="SSF51695">
    <property type="entry name" value="PLC-like phosphodiesterases"/>
    <property type="match status" value="1"/>
</dbReference>
<dbReference type="PANTHER" id="PTHR46211">
    <property type="entry name" value="GLYCEROPHOSPHORYL DIESTER PHOSPHODIESTERASE"/>
    <property type="match status" value="1"/>
</dbReference>
<keyword evidence="3" id="KW-1185">Reference proteome</keyword>
<accession>A0A7W6P115</accession>
<comment type="caution">
    <text evidence="2">The sequence shown here is derived from an EMBL/GenBank/DDBJ whole genome shotgun (WGS) entry which is preliminary data.</text>
</comment>
<feature type="domain" description="GP-PDE" evidence="1">
    <location>
        <begin position="9"/>
        <end position="243"/>
    </location>
</feature>
<dbReference type="Proteomes" id="UP000584824">
    <property type="component" value="Unassembled WGS sequence"/>
</dbReference>
<evidence type="ECO:0000313" key="2">
    <source>
        <dbReference type="EMBL" id="MBB4102294.1"/>
    </source>
</evidence>
<dbReference type="Pfam" id="PF03009">
    <property type="entry name" value="GDPD"/>
    <property type="match status" value="1"/>
</dbReference>
<dbReference type="GO" id="GO:0008081">
    <property type="term" value="F:phosphoric diester hydrolase activity"/>
    <property type="evidence" value="ECO:0007669"/>
    <property type="project" value="InterPro"/>
</dbReference>
<dbReference type="InterPro" id="IPR030395">
    <property type="entry name" value="GP_PDE_dom"/>
</dbReference>
<organism evidence="2 3">
    <name type="scientific">Allorhizobium borbori</name>
    <dbReference type="NCBI Taxonomy" id="485907"/>
    <lineage>
        <taxon>Bacteria</taxon>
        <taxon>Pseudomonadati</taxon>
        <taxon>Pseudomonadota</taxon>
        <taxon>Alphaproteobacteria</taxon>
        <taxon>Hyphomicrobiales</taxon>
        <taxon>Rhizobiaceae</taxon>
        <taxon>Rhizobium/Agrobacterium group</taxon>
        <taxon>Allorhizobium</taxon>
    </lineage>
</organism>
<name>A0A7W6P115_9HYPH</name>
<sequence length="243" mass="27008">MSRIEWLTAQPIAHRGLHDMNHTVWENTLAAFQRAVEAGFAIECDVHIVADGSIVVFHDDTLDRLCGITGDVRARTAAELGLLTIGGTAERIPTLKQLLKLVDGKVPLVIELKGREGDDDGFAETVLDDLEGYKGPVALMSFDHWVLRDLKIASAPYPLGLTAEGDQPEAFFRHDEAMQLGLDFISYHYGHLPNAFITAQRQQGIPVITWTVRDEAAREHTFRYADQMTFEGFDPRQSPALIA</sequence>
<dbReference type="PANTHER" id="PTHR46211:SF1">
    <property type="entry name" value="GLYCEROPHOSPHODIESTER PHOSPHODIESTERASE, CYTOPLASMIC"/>
    <property type="match status" value="1"/>
</dbReference>
<dbReference type="RefSeq" id="WP_370686285.1">
    <property type="nucleotide sequence ID" value="NZ_JACIDU010000003.1"/>
</dbReference>
<evidence type="ECO:0000259" key="1">
    <source>
        <dbReference type="PROSITE" id="PS51704"/>
    </source>
</evidence>
<dbReference type="EMBL" id="JACIDU010000003">
    <property type="protein sequence ID" value="MBB4102294.1"/>
    <property type="molecule type" value="Genomic_DNA"/>
</dbReference>